<feature type="compositionally biased region" description="Acidic residues" evidence="3">
    <location>
        <begin position="857"/>
        <end position="872"/>
    </location>
</feature>
<feature type="compositionally biased region" description="Polar residues" evidence="3">
    <location>
        <begin position="1027"/>
        <end position="1050"/>
    </location>
</feature>
<dbReference type="PRINTS" id="PR01705">
    <property type="entry name" value="TSP1REPEAT"/>
</dbReference>
<dbReference type="Gene3D" id="2.20.100.10">
    <property type="entry name" value="Thrombospondin type-1 (TSP1) repeat"/>
    <property type="match status" value="2"/>
</dbReference>
<dbReference type="PROSITE" id="PS00022">
    <property type="entry name" value="EGF_1"/>
    <property type="match status" value="1"/>
</dbReference>
<name>A0AAE0Y7J1_9GAST</name>
<protein>
    <submittedName>
        <fullName evidence="7">Uncharacterized protein</fullName>
    </submittedName>
</protein>
<dbReference type="EMBL" id="JAWDGP010006767">
    <property type="protein sequence ID" value="KAK3735761.1"/>
    <property type="molecule type" value="Genomic_DNA"/>
</dbReference>
<dbReference type="PROSITE" id="PS01248">
    <property type="entry name" value="EGF_LAM_1"/>
    <property type="match status" value="1"/>
</dbReference>
<dbReference type="PROSITE" id="PS50092">
    <property type="entry name" value="TSP1"/>
    <property type="match status" value="2"/>
</dbReference>
<dbReference type="SUPFAM" id="SSF49899">
    <property type="entry name" value="Concanavalin A-like lectins/glucanases"/>
    <property type="match status" value="1"/>
</dbReference>
<keyword evidence="8" id="KW-1185">Reference proteome</keyword>
<evidence type="ECO:0000313" key="7">
    <source>
        <dbReference type="EMBL" id="KAK3735761.1"/>
    </source>
</evidence>
<sequence length="1050" mass="109752">DDGDGSIDEDFSLGPRVNGNWGEWGNWSACSVTCIVDGFRHRTRQCDNPAAANNGLDCAGDGTEVETCNNTNIPCGVWSEWGEWSACSVTCNDGVRTRDRNCTDILTNLPDSCIGDYNETGACDVGPIQGVCHSNVSGVCTCDWGYNGNNCELCVGNYTGCYCEYCEDNLIGHDTNCSTPCYNGYASVNGGDQCVCHENTTLRFWQNDVCTSCLTGFVLPECLTCDTGWVGEDHCSIPCTNGSHAFDWDGTTGNDDIIPEFTCIVNVSNSVLAWFGYSSFNSKVVNISVGADNSVDGAVANLQTTKFRPGLHQYAFSPCQGRYDCHSLTEVALNLYGAEASVAIDASNHQLVLNSSLGGDTASSFSVAEGNITLAYTATTNTIRISVQDGPSVVVANVQGELIFGLSIPANTTGVTGLLGNADGDWVNDVASAATAASYASSDLQASSKAENANSNFKLNVANSILTQSDLSASTGSGGNTMFINSSATVNVSSLPLQDFSAFTIEMWVKIPDTSSGPTELVAMETNLGVASLFATSSGGFLSASYGDSFTSGLALTNNEWTYVAMTWNGPSNGEATLHKRLASGAQEESTSGMNGNSTIQTISSLQLGGALGTSVYMDYIRVFDKVRTQSEMQADFLSYSDEFIDNQVLLILLDEGGTSSTFSARSYFRDIAGTHMGTVDSSSPGSGVTWAMSDINFSELKTMDELPAVVTDLTAISACRADLENAAFTSHCSGFGAIKQLLVENCISGYSRASLASDVEANAVVKLAGSAFAFYCQGITQTDQCEIAGYLDFCVPAATVSVTEASAAGSSGDGMLFAIAGAVGGLAIIAAIIAACCCCCPKALCGRKKIFDSSSEEEEEEEKLPEEEEEQPPVQDGTSTTALDPTGLKTAAGAGMVSAVALTMREPGKMSLGEEKLFEPLHKGLWTAYGWLPGARPVEGVSTTAPDEMGVDQYGNPTEGGAPDTARPMTAQRSPTATALPRPRSMAPPAPPGSALGPIMSTPDFGSVPPPAPQPSLNGPEFSRGAPSSLSMAGSRANTISSITVSLDT</sequence>
<dbReference type="SUPFAM" id="SSF82895">
    <property type="entry name" value="TSP-1 type 1 repeat"/>
    <property type="match status" value="2"/>
</dbReference>
<dbReference type="InterPro" id="IPR013320">
    <property type="entry name" value="ConA-like_dom_sf"/>
</dbReference>
<keyword evidence="4" id="KW-0812">Transmembrane</keyword>
<keyword evidence="4" id="KW-0472">Membrane</keyword>
<proteinExistence type="predicted"/>
<dbReference type="InterPro" id="IPR052065">
    <property type="entry name" value="Compl_asym_regulator"/>
</dbReference>
<evidence type="ECO:0000256" key="3">
    <source>
        <dbReference type="SAM" id="MobiDB-lite"/>
    </source>
</evidence>
<evidence type="ECO:0000259" key="6">
    <source>
        <dbReference type="PROSITE" id="PS01248"/>
    </source>
</evidence>
<feature type="non-terminal residue" evidence="7">
    <location>
        <position position="1"/>
    </location>
</feature>
<evidence type="ECO:0000256" key="2">
    <source>
        <dbReference type="ARBA" id="ARBA00023157"/>
    </source>
</evidence>
<keyword evidence="2" id="KW-1015">Disulfide bond</keyword>
<gene>
    <name evidence="7" type="ORF">RRG08_021011</name>
</gene>
<keyword evidence="4" id="KW-1133">Transmembrane helix</keyword>
<comment type="caution">
    <text evidence="7">The sequence shown here is derived from an EMBL/GenBank/DDBJ whole genome shotgun (WGS) entry which is preliminary data.</text>
</comment>
<feature type="transmembrane region" description="Helical" evidence="4">
    <location>
        <begin position="816"/>
        <end position="841"/>
    </location>
</feature>
<reference evidence="7" key="1">
    <citation type="journal article" date="2023" name="G3 (Bethesda)">
        <title>A reference genome for the long-term kleptoplast-retaining sea slug Elysia crispata morphotype clarki.</title>
        <authorList>
            <person name="Eastman K.E."/>
            <person name="Pendleton A.L."/>
            <person name="Shaikh M.A."/>
            <person name="Suttiyut T."/>
            <person name="Ogas R."/>
            <person name="Tomko P."/>
            <person name="Gavelis G."/>
            <person name="Widhalm J.R."/>
            <person name="Wisecaver J.H."/>
        </authorList>
    </citation>
    <scope>NUCLEOTIDE SEQUENCE</scope>
    <source>
        <strain evidence="7">ECLA1</strain>
    </source>
</reference>
<keyword evidence="1" id="KW-0677">Repeat</keyword>
<evidence type="ECO:0000256" key="1">
    <source>
        <dbReference type="ARBA" id="ARBA00022737"/>
    </source>
</evidence>
<dbReference type="AlphaFoldDB" id="A0AAE0Y7J1"/>
<dbReference type="InterPro" id="IPR000884">
    <property type="entry name" value="TSP1_rpt"/>
</dbReference>
<dbReference type="SMART" id="SM00209">
    <property type="entry name" value="TSP1"/>
    <property type="match status" value="2"/>
</dbReference>
<dbReference type="InterPro" id="IPR000742">
    <property type="entry name" value="EGF"/>
</dbReference>
<dbReference type="Pfam" id="PF13385">
    <property type="entry name" value="Laminin_G_3"/>
    <property type="match status" value="1"/>
</dbReference>
<feature type="region of interest" description="Disordered" evidence="3">
    <location>
        <begin position="857"/>
        <end position="889"/>
    </location>
</feature>
<feature type="domain" description="EGF-like" evidence="5">
    <location>
        <begin position="140"/>
        <end position="151"/>
    </location>
</feature>
<evidence type="ECO:0000259" key="5">
    <source>
        <dbReference type="PROSITE" id="PS00022"/>
    </source>
</evidence>
<accession>A0AAE0Y7J1</accession>
<organism evidence="7 8">
    <name type="scientific">Elysia crispata</name>
    <name type="common">lettuce slug</name>
    <dbReference type="NCBI Taxonomy" id="231223"/>
    <lineage>
        <taxon>Eukaryota</taxon>
        <taxon>Metazoa</taxon>
        <taxon>Spiralia</taxon>
        <taxon>Lophotrochozoa</taxon>
        <taxon>Mollusca</taxon>
        <taxon>Gastropoda</taxon>
        <taxon>Heterobranchia</taxon>
        <taxon>Euthyneura</taxon>
        <taxon>Panpulmonata</taxon>
        <taxon>Sacoglossa</taxon>
        <taxon>Placobranchoidea</taxon>
        <taxon>Plakobranchidae</taxon>
        <taxon>Elysia</taxon>
    </lineage>
</organism>
<dbReference type="FunFam" id="2.20.100.10:FF:000001">
    <property type="entry name" value="semaphorin-5A isoform X1"/>
    <property type="match status" value="1"/>
</dbReference>
<dbReference type="PANTHER" id="PTHR22906">
    <property type="entry name" value="PROPERDIN"/>
    <property type="match status" value="1"/>
</dbReference>
<dbReference type="PANTHER" id="PTHR22906:SF21">
    <property type="entry name" value="SEMA DOMAIN-CONTAINING PROTEIN"/>
    <property type="match status" value="1"/>
</dbReference>
<dbReference type="Gene3D" id="2.60.120.200">
    <property type="match status" value="1"/>
</dbReference>
<evidence type="ECO:0000313" key="8">
    <source>
        <dbReference type="Proteomes" id="UP001283361"/>
    </source>
</evidence>
<feature type="domain" description="Laminin EGF-like" evidence="6">
    <location>
        <begin position="140"/>
        <end position="166"/>
    </location>
</feature>
<feature type="region of interest" description="Disordered" evidence="3">
    <location>
        <begin position="957"/>
        <end position="1050"/>
    </location>
</feature>
<evidence type="ECO:0000256" key="4">
    <source>
        <dbReference type="SAM" id="Phobius"/>
    </source>
</evidence>
<dbReference type="Proteomes" id="UP001283361">
    <property type="component" value="Unassembled WGS sequence"/>
</dbReference>
<dbReference type="InterPro" id="IPR002049">
    <property type="entry name" value="LE_dom"/>
</dbReference>
<dbReference type="InterPro" id="IPR036383">
    <property type="entry name" value="TSP1_rpt_sf"/>
</dbReference>
<dbReference type="Pfam" id="PF00090">
    <property type="entry name" value="TSP_1"/>
    <property type="match status" value="2"/>
</dbReference>